<dbReference type="InterPro" id="IPR050951">
    <property type="entry name" value="Retrovirus_Pol_polyprotein"/>
</dbReference>
<feature type="domain" description="Integrase catalytic" evidence="1">
    <location>
        <begin position="253"/>
        <end position="361"/>
    </location>
</feature>
<dbReference type="Gene3D" id="1.10.340.70">
    <property type="match status" value="1"/>
</dbReference>
<dbReference type="FunFam" id="1.10.340.70:FF:000001">
    <property type="entry name" value="Retrovirus-related Pol polyprotein from transposon gypsy-like Protein"/>
    <property type="match status" value="1"/>
</dbReference>
<dbReference type="GO" id="GO:0015074">
    <property type="term" value="P:DNA integration"/>
    <property type="evidence" value="ECO:0007669"/>
    <property type="project" value="InterPro"/>
</dbReference>
<dbReference type="Pfam" id="PF00665">
    <property type="entry name" value="rve"/>
    <property type="match status" value="1"/>
</dbReference>
<dbReference type="Pfam" id="PF17921">
    <property type="entry name" value="Integrase_H2C2"/>
    <property type="match status" value="1"/>
</dbReference>
<evidence type="ECO:0000259" key="1">
    <source>
        <dbReference type="PROSITE" id="PS50994"/>
    </source>
</evidence>
<dbReference type="SUPFAM" id="SSF53098">
    <property type="entry name" value="Ribonuclease H-like"/>
    <property type="match status" value="1"/>
</dbReference>
<dbReference type="GO" id="GO:0003676">
    <property type="term" value="F:nucleic acid binding"/>
    <property type="evidence" value="ECO:0007669"/>
    <property type="project" value="InterPro"/>
</dbReference>
<keyword evidence="4" id="KW-1185">Reference proteome</keyword>
<sequence>MNKTNTHATNWIRIIIEIDHRPLQNFHKNYKLNNKRINMWLIKYQDLLPNIQLINYKKGKTNGDADTMSRPDLAHILATLMIPNLSSSPPQLNVTTRSMTKATASTSTATCPTLPVAIPHPTSSLPPDFSVDRIKRTQHSDPTLYETIQQILVDPSSHPTLIVKDKILYKILSTRRNTNHKLLYVPPVLVTEILEAYHDHPTAGHFGTRRTYQKLKTRYFWPKMKSSIDNHIASCTKCSKFNIRRTKTPGKLLPIEPPQGVMEILGMDYWGPTTPTTNGNRYVLVITDYLSKFVIAKATPTNTAQTTAQILVDELIFRYGVPHRLITDNGVHFNNDLLKALAAKIGFHHIKSTPYHPQTNG</sequence>
<accession>A0A815YG32</accession>
<dbReference type="AlphaFoldDB" id="A0A815YG32"/>
<dbReference type="InterPro" id="IPR012337">
    <property type="entry name" value="RNaseH-like_sf"/>
</dbReference>
<dbReference type="PANTHER" id="PTHR37984:SF5">
    <property type="entry name" value="PROTEIN NYNRIN-LIKE"/>
    <property type="match status" value="1"/>
</dbReference>
<dbReference type="PANTHER" id="PTHR37984">
    <property type="entry name" value="PROTEIN CBG26694"/>
    <property type="match status" value="1"/>
</dbReference>
<dbReference type="PROSITE" id="PS50994">
    <property type="entry name" value="INTEGRASE"/>
    <property type="match status" value="1"/>
</dbReference>
<dbReference type="InterPro" id="IPR036397">
    <property type="entry name" value="RNaseH_sf"/>
</dbReference>
<reference evidence="2" key="1">
    <citation type="submission" date="2021-02" db="EMBL/GenBank/DDBJ databases">
        <authorList>
            <person name="Nowell W R."/>
        </authorList>
    </citation>
    <scope>NUCLEOTIDE SEQUENCE</scope>
</reference>
<dbReference type="InterPro" id="IPR041588">
    <property type="entry name" value="Integrase_H2C2"/>
</dbReference>
<dbReference type="EMBL" id="CAJNOQ010029755">
    <property type="protein sequence ID" value="CAF1570399.1"/>
    <property type="molecule type" value="Genomic_DNA"/>
</dbReference>
<feature type="non-terminal residue" evidence="2">
    <location>
        <position position="361"/>
    </location>
</feature>
<dbReference type="EMBL" id="CAJOBC010095581">
    <property type="protein sequence ID" value="CAF4433628.1"/>
    <property type="molecule type" value="Genomic_DNA"/>
</dbReference>
<gene>
    <name evidence="2" type="ORF">GPM918_LOCUS40360</name>
    <name evidence="3" type="ORF">SRO942_LOCUS41296</name>
</gene>
<protein>
    <recommendedName>
        <fullName evidence="1">Integrase catalytic domain-containing protein</fullName>
    </recommendedName>
</protein>
<comment type="caution">
    <text evidence="2">The sequence shown here is derived from an EMBL/GenBank/DDBJ whole genome shotgun (WGS) entry which is preliminary data.</text>
</comment>
<organism evidence="2 4">
    <name type="scientific">Didymodactylos carnosus</name>
    <dbReference type="NCBI Taxonomy" id="1234261"/>
    <lineage>
        <taxon>Eukaryota</taxon>
        <taxon>Metazoa</taxon>
        <taxon>Spiralia</taxon>
        <taxon>Gnathifera</taxon>
        <taxon>Rotifera</taxon>
        <taxon>Eurotatoria</taxon>
        <taxon>Bdelloidea</taxon>
        <taxon>Philodinida</taxon>
        <taxon>Philodinidae</taxon>
        <taxon>Didymodactylos</taxon>
    </lineage>
</organism>
<dbReference type="Proteomes" id="UP000663829">
    <property type="component" value="Unassembled WGS sequence"/>
</dbReference>
<dbReference type="Gene3D" id="3.30.420.10">
    <property type="entry name" value="Ribonuclease H-like superfamily/Ribonuclease H"/>
    <property type="match status" value="1"/>
</dbReference>
<dbReference type="InterPro" id="IPR001584">
    <property type="entry name" value="Integrase_cat-core"/>
</dbReference>
<evidence type="ECO:0000313" key="3">
    <source>
        <dbReference type="EMBL" id="CAF4433628.1"/>
    </source>
</evidence>
<dbReference type="OrthoDB" id="7700898at2759"/>
<evidence type="ECO:0000313" key="4">
    <source>
        <dbReference type="Proteomes" id="UP000663829"/>
    </source>
</evidence>
<proteinExistence type="predicted"/>
<dbReference type="Proteomes" id="UP000681722">
    <property type="component" value="Unassembled WGS sequence"/>
</dbReference>
<name>A0A815YG32_9BILA</name>
<evidence type="ECO:0000313" key="2">
    <source>
        <dbReference type="EMBL" id="CAF1570399.1"/>
    </source>
</evidence>